<feature type="region of interest" description="Disordered" evidence="1">
    <location>
        <begin position="1"/>
        <end position="156"/>
    </location>
</feature>
<reference evidence="2 3" key="1">
    <citation type="submission" date="2018-12" db="EMBL/GenBank/DDBJ databases">
        <title>Unveiling genomic diversity among members of the Bifidobacterium pseudolongum species, a widely distributed gut commensal of the animal kingdom.</title>
        <authorList>
            <person name="Lugli G.A."/>
            <person name="Duranti S."/>
            <person name="Albert K."/>
            <person name="Mancabelli L."/>
            <person name="Napoli S."/>
            <person name="Viappiani A."/>
            <person name="Anzalone R."/>
            <person name="Longhi G."/>
            <person name="Milani C."/>
            <person name="Turroni F."/>
            <person name="Alessandri G."/>
            <person name="Sela D.A."/>
            <person name="Van Sinderen D."/>
            <person name="Ventura M."/>
        </authorList>
    </citation>
    <scope>NUCLEOTIDE SEQUENCE [LARGE SCALE GENOMIC DNA]</scope>
    <source>
        <strain evidence="2 3">2054B</strain>
    </source>
</reference>
<feature type="compositionally biased region" description="Polar residues" evidence="1">
    <location>
        <begin position="64"/>
        <end position="78"/>
    </location>
</feature>
<sequence length="156" mass="17713">MAAMGFQERPPYMRNEETEQAIEEQDEQPLPPAMNQENPSQRDLHQSTLMPDEPEHIESRKESTTVPTNPLVNDTQADPDQDRGTATAESQTAEAIDTREETSAKRTNGQNDRKLTTRQKLRKMISARAQEKMASHNSQRLSQDLKPGISHPSHRK</sequence>
<evidence type="ECO:0000313" key="3">
    <source>
        <dbReference type="Proteomes" id="UP000294221"/>
    </source>
</evidence>
<protein>
    <submittedName>
        <fullName evidence="2">Uncharacterized protein</fullName>
    </submittedName>
</protein>
<feature type="compositionally biased region" description="Basic and acidic residues" evidence="1">
    <location>
        <begin position="53"/>
        <end position="63"/>
    </location>
</feature>
<comment type="caution">
    <text evidence="2">The sequence shown here is derived from an EMBL/GenBank/DDBJ whole genome shotgun (WGS) entry which is preliminary data.</text>
</comment>
<organism evidence="2 3">
    <name type="scientific">Bifidobacterium pseudolongum subsp. pseudolongum</name>
    <dbReference type="NCBI Taxonomy" id="31954"/>
    <lineage>
        <taxon>Bacteria</taxon>
        <taxon>Bacillati</taxon>
        <taxon>Actinomycetota</taxon>
        <taxon>Actinomycetes</taxon>
        <taxon>Bifidobacteriales</taxon>
        <taxon>Bifidobacteriaceae</taxon>
        <taxon>Bifidobacterium</taxon>
    </lineage>
</organism>
<gene>
    <name evidence="2" type="ORF">PG2054B_1596</name>
</gene>
<feature type="compositionally biased region" description="Basic residues" evidence="1">
    <location>
        <begin position="116"/>
        <end position="125"/>
    </location>
</feature>
<name>A0A4Q5A4A6_9BIFI</name>
<dbReference type="EMBL" id="RYUN01000016">
    <property type="protein sequence ID" value="RYQ18534.1"/>
    <property type="molecule type" value="Genomic_DNA"/>
</dbReference>
<evidence type="ECO:0000256" key="1">
    <source>
        <dbReference type="SAM" id="MobiDB-lite"/>
    </source>
</evidence>
<dbReference type="Proteomes" id="UP000294221">
    <property type="component" value="Unassembled WGS sequence"/>
</dbReference>
<dbReference type="AlphaFoldDB" id="A0A4Q5A4A6"/>
<proteinExistence type="predicted"/>
<accession>A0A4Q5A4A6</accession>
<evidence type="ECO:0000313" key="2">
    <source>
        <dbReference type="EMBL" id="RYQ18534.1"/>
    </source>
</evidence>
<feature type="compositionally biased region" description="Acidic residues" evidence="1">
    <location>
        <begin position="18"/>
        <end position="27"/>
    </location>
</feature>